<comment type="similarity">
    <text evidence="2">Belongs to the cytochrome P450 family.</text>
</comment>
<evidence type="ECO:0000313" key="9">
    <source>
        <dbReference type="EMBL" id="KAK8092576.1"/>
    </source>
</evidence>
<keyword evidence="3" id="KW-0349">Heme</keyword>
<proteinExistence type="inferred from homology"/>
<keyword evidence="4" id="KW-0479">Metal-binding</keyword>
<dbReference type="GO" id="GO:0020037">
    <property type="term" value="F:heme binding"/>
    <property type="evidence" value="ECO:0007669"/>
    <property type="project" value="InterPro"/>
</dbReference>
<dbReference type="InterPro" id="IPR050121">
    <property type="entry name" value="Cytochrome_P450_monoxygenase"/>
</dbReference>
<evidence type="ECO:0000256" key="1">
    <source>
        <dbReference type="ARBA" id="ARBA00001971"/>
    </source>
</evidence>
<keyword evidence="5" id="KW-0560">Oxidoreductase</keyword>
<dbReference type="PANTHER" id="PTHR24305">
    <property type="entry name" value="CYTOCHROME P450"/>
    <property type="match status" value="1"/>
</dbReference>
<dbReference type="GO" id="GO:0005506">
    <property type="term" value="F:iron ion binding"/>
    <property type="evidence" value="ECO:0007669"/>
    <property type="project" value="InterPro"/>
</dbReference>
<reference evidence="9 10" key="1">
    <citation type="submission" date="2023-01" db="EMBL/GenBank/DDBJ databases">
        <title>Analysis of 21 Apiospora genomes using comparative genomics revels a genus with tremendous synthesis potential of carbohydrate active enzymes and secondary metabolites.</title>
        <authorList>
            <person name="Sorensen T."/>
        </authorList>
    </citation>
    <scope>NUCLEOTIDE SEQUENCE [LARGE SCALE GENOMIC DNA]</scope>
    <source>
        <strain evidence="9 10">CBS 117206</strain>
    </source>
</reference>
<dbReference type="InterPro" id="IPR001128">
    <property type="entry name" value="Cyt_P450"/>
</dbReference>
<dbReference type="EMBL" id="JAQQWP010000013">
    <property type="protein sequence ID" value="KAK8092576.1"/>
    <property type="molecule type" value="Genomic_DNA"/>
</dbReference>
<keyword evidence="6" id="KW-0408">Iron</keyword>
<dbReference type="PANTHER" id="PTHR24305:SF157">
    <property type="entry name" value="N-ACETYLTRYPTOPHAN 6-HYDROXYLASE IVOC-RELATED"/>
    <property type="match status" value="1"/>
</dbReference>
<dbReference type="GO" id="GO:0016705">
    <property type="term" value="F:oxidoreductase activity, acting on paired donors, with incorporation or reduction of molecular oxygen"/>
    <property type="evidence" value="ECO:0007669"/>
    <property type="project" value="InterPro"/>
</dbReference>
<evidence type="ECO:0000256" key="6">
    <source>
        <dbReference type="ARBA" id="ARBA00023004"/>
    </source>
</evidence>
<sequence length="292" mass="32814">MLASGYLILLVLLLHRMAKVIYNLHFHPLAKFPGPRLAAAAHLYEFYWSVLRDGEFIWAMERMHKKYAGNPKRVESDYRFTRSTGETKSMFAAVDHDLHEARRKSLTKFFSKRSISDIQPIIQDKVERLILKLQDAAVDWSPANLTTLSAAFTADTISHYAYGVSMGCLDGDSENIRTDATQAVLSLSQWLRFLPIRFTNAKRLPPNLVGRLFPKGTVVLQAKEPNAPHENMFATLADPTLPAEERDLERLEDEGFVILAAGTETTGYSLCVTMFYLLDNPGKPPGAILKGN</sequence>
<comment type="cofactor">
    <cofactor evidence="1">
        <name>heme</name>
        <dbReference type="ChEBI" id="CHEBI:30413"/>
    </cofactor>
</comment>
<keyword evidence="7" id="KW-0503">Monooxygenase</keyword>
<dbReference type="InterPro" id="IPR036396">
    <property type="entry name" value="Cyt_P450_sf"/>
</dbReference>
<protein>
    <submittedName>
        <fullName evidence="9">Benzoate 4-monooxygenase cytochrome P450</fullName>
    </submittedName>
</protein>
<accession>A0AAW0Q5E3</accession>
<dbReference type="AlphaFoldDB" id="A0AAW0Q5E3"/>
<dbReference type="GO" id="GO:0004497">
    <property type="term" value="F:monooxygenase activity"/>
    <property type="evidence" value="ECO:0007669"/>
    <property type="project" value="UniProtKB-KW"/>
</dbReference>
<evidence type="ECO:0000313" key="10">
    <source>
        <dbReference type="Proteomes" id="UP001392437"/>
    </source>
</evidence>
<evidence type="ECO:0000256" key="4">
    <source>
        <dbReference type="ARBA" id="ARBA00022723"/>
    </source>
</evidence>
<feature type="chain" id="PRO_5043452196" evidence="8">
    <location>
        <begin position="19"/>
        <end position="292"/>
    </location>
</feature>
<evidence type="ECO:0000256" key="7">
    <source>
        <dbReference type="ARBA" id="ARBA00023033"/>
    </source>
</evidence>
<gene>
    <name evidence="9" type="ORF">PG999_014775</name>
</gene>
<evidence type="ECO:0000256" key="5">
    <source>
        <dbReference type="ARBA" id="ARBA00023002"/>
    </source>
</evidence>
<dbReference type="Proteomes" id="UP001392437">
    <property type="component" value="Unassembled WGS sequence"/>
</dbReference>
<organism evidence="9 10">
    <name type="scientific">Apiospora kogelbergensis</name>
    <dbReference type="NCBI Taxonomy" id="1337665"/>
    <lineage>
        <taxon>Eukaryota</taxon>
        <taxon>Fungi</taxon>
        <taxon>Dikarya</taxon>
        <taxon>Ascomycota</taxon>
        <taxon>Pezizomycotina</taxon>
        <taxon>Sordariomycetes</taxon>
        <taxon>Xylariomycetidae</taxon>
        <taxon>Amphisphaeriales</taxon>
        <taxon>Apiosporaceae</taxon>
        <taxon>Apiospora</taxon>
    </lineage>
</organism>
<dbReference type="SUPFAM" id="SSF48264">
    <property type="entry name" value="Cytochrome P450"/>
    <property type="match status" value="1"/>
</dbReference>
<keyword evidence="10" id="KW-1185">Reference proteome</keyword>
<comment type="caution">
    <text evidence="9">The sequence shown here is derived from an EMBL/GenBank/DDBJ whole genome shotgun (WGS) entry which is preliminary data.</text>
</comment>
<dbReference type="Gene3D" id="1.10.630.10">
    <property type="entry name" value="Cytochrome P450"/>
    <property type="match status" value="1"/>
</dbReference>
<feature type="signal peptide" evidence="8">
    <location>
        <begin position="1"/>
        <end position="18"/>
    </location>
</feature>
<keyword evidence="8" id="KW-0732">Signal</keyword>
<name>A0AAW0Q5E3_9PEZI</name>
<evidence type="ECO:0000256" key="2">
    <source>
        <dbReference type="ARBA" id="ARBA00010617"/>
    </source>
</evidence>
<evidence type="ECO:0000256" key="8">
    <source>
        <dbReference type="SAM" id="SignalP"/>
    </source>
</evidence>
<dbReference type="Pfam" id="PF00067">
    <property type="entry name" value="p450"/>
    <property type="match status" value="1"/>
</dbReference>
<evidence type="ECO:0000256" key="3">
    <source>
        <dbReference type="ARBA" id="ARBA00022617"/>
    </source>
</evidence>